<keyword evidence="5 6" id="KW-0472">Membrane</keyword>
<dbReference type="InterPro" id="IPR036412">
    <property type="entry name" value="HAD-like_sf"/>
</dbReference>
<dbReference type="InterPro" id="IPR023214">
    <property type="entry name" value="HAD_sf"/>
</dbReference>
<keyword evidence="3" id="KW-1278">Translocase</keyword>
<evidence type="ECO:0000259" key="7">
    <source>
        <dbReference type="Pfam" id="PF00122"/>
    </source>
</evidence>
<dbReference type="RefSeq" id="WP_101028549.1">
    <property type="nucleotide sequence ID" value="NZ_CABMMZ010000026.1"/>
</dbReference>
<feature type="transmembrane region" description="Helical" evidence="6">
    <location>
        <begin position="747"/>
        <end position="769"/>
    </location>
</feature>
<organism evidence="8 9">
    <name type="scientific">Ruminococcus bromii</name>
    <dbReference type="NCBI Taxonomy" id="40518"/>
    <lineage>
        <taxon>Bacteria</taxon>
        <taxon>Bacillati</taxon>
        <taxon>Bacillota</taxon>
        <taxon>Clostridia</taxon>
        <taxon>Eubacteriales</taxon>
        <taxon>Oscillospiraceae</taxon>
        <taxon>Ruminococcus</taxon>
    </lineage>
</organism>
<dbReference type="Gene3D" id="2.70.150.10">
    <property type="entry name" value="Calcium-transporting ATPase, cytoplasmic transduction domain A"/>
    <property type="match status" value="1"/>
</dbReference>
<dbReference type="Gene3D" id="3.40.50.1000">
    <property type="entry name" value="HAD superfamily/HAD-like"/>
    <property type="match status" value="1"/>
</dbReference>
<keyword evidence="9" id="KW-1185">Reference proteome</keyword>
<feature type="transmembrane region" description="Helical" evidence="6">
    <location>
        <begin position="662"/>
        <end position="681"/>
    </location>
</feature>
<dbReference type="PRINTS" id="PR00119">
    <property type="entry name" value="CATATPASE"/>
</dbReference>
<dbReference type="EC" id="3.6.3.-" evidence="8"/>
<feature type="transmembrane region" description="Helical" evidence="6">
    <location>
        <begin position="68"/>
        <end position="86"/>
    </location>
</feature>
<dbReference type="SFLD" id="SFLDG00002">
    <property type="entry name" value="C1.7:_P-type_atpase_like"/>
    <property type="match status" value="1"/>
</dbReference>
<gene>
    <name evidence="8" type="primary">ctpF</name>
    <name evidence="8" type="ORF">RBATCC27255_00444</name>
</gene>
<dbReference type="InterPro" id="IPR059000">
    <property type="entry name" value="ATPase_P-type_domA"/>
</dbReference>
<dbReference type="InterPro" id="IPR018303">
    <property type="entry name" value="ATPase_P-typ_P_site"/>
</dbReference>
<dbReference type="GO" id="GO:0016020">
    <property type="term" value="C:membrane"/>
    <property type="evidence" value="ECO:0007669"/>
    <property type="project" value="UniProtKB-SubCell"/>
</dbReference>
<accession>A0A2N0UZS5</accession>
<feature type="transmembrane region" description="Helical" evidence="6">
    <location>
        <begin position="718"/>
        <end position="741"/>
    </location>
</feature>
<comment type="caution">
    <text evidence="8">The sequence shown here is derived from an EMBL/GenBank/DDBJ whole genome shotgun (WGS) entry which is preliminary data.</text>
</comment>
<proteinExistence type="predicted"/>
<dbReference type="GO" id="GO:0016887">
    <property type="term" value="F:ATP hydrolysis activity"/>
    <property type="evidence" value="ECO:0007669"/>
    <property type="project" value="InterPro"/>
</dbReference>
<feature type="transmembrane region" description="Helical" evidence="6">
    <location>
        <begin position="687"/>
        <end position="706"/>
    </location>
</feature>
<keyword evidence="2 6" id="KW-0812">Transmembrane</keyword>
<evidence type="ECO:0000256" key="3">
    <source>
        <dbReference type="ARBA" id="ARBA00022967"/>
    </source>
</evidence>
<dbReference type="InterPro" id="IPR023298">
    <property type="entry name" value="ATPase_P-typ_TM_dom_sf"/>
</dbReference>
<keyword evidence="8" id="KW-0378">Hydrolase</keyword>
<dbReference type="InterPro" id="IPR023299">
    <property type="entry name" value="ATPase_P-typ_cyto_dom_N"/>
</dbReference>
<dbReference type="SUPFAM" id="SSF56784">
    <property type="entry name" value="HAD-like"/>
    <property type="match status" value="1"/>
</dbReference>
<feature type="transmembrane region" description="Helical" evidence="6">
    <location>
        <begin position="595"/>
        <end position="617"/>
    </location>
</feature>
<keyword evidence="4 6" id="KW-1133">Transmembrane helix</keyword>
<feature type="transmembrane region" description="Helical" evidence="6">
    <location>
        <begin position="211"/>
        <end position="231"/>
    </location>
</feature>
<evidence type="ECO:0000313" key="8">
    <source>
        <dbReference type="EMBL" id="PKD32493.1"/>
    </source>
</evidence>
<dbReference type="PROSITE" id="PS00154">
    <property type="entry name" value="ATPASE_E1_E2"/>
    <property type="match status" value="1"/>
</dbReference>
<feature type="transmembrane region" description="Helical" evidence="6">
    <location>
        <begin position="243"/>
        <end position="273"/>
    </location>
</feature>
<dbReference type="SUPFAM" id="SSF81665">
    <property type="entry name" value="Calcium ATPase, transmembrane domain M"/>
    <property type="match status" value="1"/>
</dbReference>
<evidence type="ECO:0000256" key="4">
    <source>
        <dbReference type="ARBA" id="ARBA00022989"/>
    </source>
</evidence>
<dbReference type="InterPro" id="IPR008250">
    <property type="entry name" value="ATPase_P-typ_transduc_dom_A_sf"/>
</dbReference>
<dbReference type="PANTHER" id="PTHR42861">
    <property type="entry name" value="CALCIUM-TRANSPORTING ATPASE"/>
    <property type="match status" value="1"/>
</dbReference>
<dbReference type="Pfam" id="PF00702">
    <property type="entry name" value="Hydrolase"/>
    <property type="match status" value="1"/>
</dbReference>
<protein>
    <submittedName>
        <fullName evidence="8">Putative cation-transporting ATPase F</fullName>
        <ecNumber evidence="8">3.6.3.-</ecNumber>
    </submittedName>
</protein>
<dbReference type="Proteomes" id="UP000233425">
    <property type="component" value="Unassembled WGS sequence"/>
</dbReference>
<dbReference type="Pfam" id="PF00122">
    <property type="entry name" value="E1-E2_ATPase"/>
    <property type="match status" value="1"/>
</dbReference>
<reference evidence="8" key="1">
    <citation type="journal article" date="2018" name="Environ. Microbiol.">
        <title>Sporulation capability and amylosome conservation among diverse human colonic and rumen isolates of the keystone starch-degrader Ruminococcus bromii.</title>
        <authorList>
            <person name="Mukhopadhya I."/>
            <person name="Morais S."/>
            <person name="Laverde-Gomez J."/>
            <person name="Sheridan P.O."/>
            <person name="Walker A.W."/>
            <person name="Kelly W."/>
            <person name="Klieve A.V."/>
            <person name="Ouwerkerk D."/>
            <person name="Duncan S.H."/>
            <person name="Louis P."/>
            <person name="Koropatkin N."/>
            <person name="Cockburn D."/>
            <person name="Kibler R."/>
            <person name="Cooper P.J."/>
            <person name="Sandoval C."/>
            <person name="Crost E."/>
            <person name="Juge N."/>
            <person name="Bayer E.A."/>
            <person name="Flint H.J."/>
        </authorList>
    </citation>
    <scope>NUCLEOTIDE SEQUENCE [LARGE SCALE GENOMIC DNA]</scope>
    <source>
        <strain evidence="8">ATCC 27255</strain>
    </source>
</reference>
<dbReference type="SFLD" id="SFLDS00003">
    <property type="entry name" value="Haloacid_Dehalogenase"/>
    <property type="match status" value="1"/>
</dbReference>
<evidence type="ECO:0000256" key="1">
    <source>
        <dbReference type="ARBA" id="ARBA00004141"/>
    </source>
</evidence>
<name>A0A2N0UZS5_9FIRM</name>
<evidence type="ECO:0000256" key="5">
    <source>
        <dbReference type="ARBA" id="ARBA00023136"/>
    </source>
</evidence>
<evidence type="ECO:0000256" key="2">
    <source>
        <dbReference type="ARBA" id="ARBA00022692"/>
    </source>
</evidence>
<dbReference type="Gene3D" id="1.20.1110.10">
    <property type="entry name" value="Calcium-transporting ATPase, transmembrane domain"/>
    <property type="match status" value="1"/>
</dbReference>
<dbReference type="InterPro" id="IPR001757">
    <property type="entry name" value="P_typ_ATPase"/>
</dbReference>
<dbReference type="GO" id="GO:0005524">
    <property type="term" value="F:ATP binding"/>
    <property type="evidence" value="ECO:0007669"/>
    <property type="project" value="InterPro"/>
</dbReference>
<dbReference type="AlphaFoldDB" id="A0A2N0UZS5"/>
<comment type="subcellular location">
    <subcellularLocation>
        <location evidence="1">Membrane</location>
        <topology evidence="1">Multi-pass membrane protein</topology>
    </subcellularLocation>
</comment>
<sequence>MENTNSNLVGLTNSEVQKRIDEGKVNISTNIKTKSIKRIFCDNIFTLFNLINVILLAALIFVGSHKNMLFIGVVIANIIIGIVQEIRSKISVDKLTILSEKKINVLRNGKIAEISKDEIVLDDILVLSRGSQIPADCIVCDGSCRVNESLLTGESNLIEKNVGDELLSGSFIAAGKCYAQAVKVGADCYAAKINNEAKYIKKVNSQIMESFNFIIKICTFVLFPIGIAFFIRQFTLPDATLQSAVISTVASLVGMIPKGMILLTSSVLAVSIIRLSSKKVLVQEMYCIETLARVDVLCLDKTGTLTTDEMTVTGVIPFGADDNKIKKALSSIVKASDELNATLYALRDYSDSVSPYECSKFCDFSSETKWSGGTFENGKTYIVGATECILKSREKYSEVYSEIEKINQTVRILVLAESDSEPDKDSLPDDLKPLALILIKDKLRDNVNETVKYFKEQGVTLKVISGDSVKTVKNIAIDTGIEGAENAIDMSTVTTDKELEDAAERCNVFGRVTPAQKKKLVVALKKHGHSVAMTGDGVNDVLALKEADCSVAMASGSDAARNVSQLVLVNNDFGAMPSVVAEGRRTINNLERSSALYLVKTIYSVILSIFFIFFRTGYPFEPIQLTLVGALTVGLPSFVLALQPNKDIVKGNFTVNIIARSLPTAFCISADTILLAILKYMTDMPQAQFSTLCVYLTAFSCMLLVIRLSIPFNPLRAVMVIGCSAGIIIGSIFFGGLFSIAPLTFENIILLVIFAVGTFVVFNIFYNIAQHYIEKFKKESHLKLTAKRNANKQKR</sequence>
<dbReference type="SUPFAM" id="SSF81653">
    <property type="entry name" value="Calcium ATPase, transduction domain A"/>
    <property type="match status" value="1"/>
</dbReference>
<feature type="transmembrane region" description="Helical" evidence="6">
    <location>
        <begin position="623"/>
        <end position="642"/>
    </location>
</feature>
<dbReference type="SFLD" id="SFLDF00027">
    <property type="entry name" value="p-type_atpase"/>
    <property type="match status" value="1"/>
</dbReference>
<feature type="domain" description="P-type ATPase A" evidence="7">
    <location>
        <begin position="99"/>
        <end position="195"/>
    </location>
</feature>
<dbReference type="Gene3D" id="3.40.1110.10">
    <property type="entry name" value="Calcium-transporting ATPase, cytoplasmic domain N"/>
    <property type="match status" value="1"/>
</dbReference>
<dbReference type="NCBIfam" id="TIGR01494">
    <property type="entry name" value="ATPase_P-type"/>
    <property type="match status" value="2"/>
</dbReference>
<feature type="transmembrane region" description="Helical" evidence="6">
    <location>
        <begin position="44"/>
        <end position="62"/>
    </location>
</feature>
<dbReference type="EMBL" id="NNSR01000026">
    <property type="protein sequence ID" value="PKD32493.1"/>
    <property type="molecule type" value="Genomic_DNA"/>
</dbReference>
<dbReference type="InterPro" id="IPR044492">
    <property type="entry name" value="P_typ_ATPase_HD_dom"/>
</dbReference>
<evidence type="ECO:0000256" key="6">
    <source>
        <dbReference type="SAM" id="Phobius"/>
    </source>
</evidence>
<evidence type="ECO:0000313" key="9">
    <source>
        <dbReference type="Proteomes" id="UP000233425"/>
    </source>
</evidence>